<dbReference type="Gene3D" id="2.40.340.10">
    <property type="entry name" value="MoeA, C-terminal, domain IV"/>
    <property type="match status" value="1"/>
</dbReference>
<proteinExistence type="inferred from homology"/>
<dbReference type="CDD" id="cd00887">
    <property type="entry name" value="MoeA"/>
    <property type="match status" value="1"/>
</dbReference>
<keyword evidence="6" id="KW-0479">Metal-binding</keyword>
<feature type="domain" description="MoaB/Mog" evidence="7">
    <location>
        <begin position="173"/>
        <end position="310"/>
    </location>
</feature>
<dbReference type="InterPro" id="IPR036135">
    <property type="entry name" value="MoeA_linker/N_sf"/>
</dbReference>
<evidence type="ECO:0000259" key="7">
    <source>
        <dbReference type="SMART" id="SM00852"/>
    </source>
</evidence>
<evidence type="ECO:0000313" key="9">
    <source>
        <dbReference type="Proteomes" id="UP001399917"/>
    </source>
</evidence>
<evidence type="ECO:0000256" key="1">
    <source>
        <dbReference type="ARBA" id="ARBA00002901"/>
    </source>
</evidence>
<dbReference type="RefSeq" id="WP_344847256.1">
    <property type="nucleotide sequence ID" value="NZ_BAABDF010000007.1"/>
</dbReference>
<keyword evidence="9" id="KW-1185">Reference proteome</keyword>
<comment type="function">
    <text evidence="1 6">Catalyzes the insertion of molybdate into adenylated molybdopterin with the concomitant release of AMP.</text>
</comment>
<evidence type="ECO:0000256" key="2">
    <source>
        <dbReference type="ARBA" id="ARBA00005046"/>
    </source>
</evidence>
<organism evidence="8 9">
    <name type="scientific">Celeribacter arenosi</name>
    <dbReference type="NCBI Taxonomy" id="792649"/>
    <lineage>
        <taxon>Bacteria</taxon>
        <taxon>Pseudomonadati</taxon>
        <taxon>Pseudomonadota</taxon>
        <taxon>Alphaproteobacteria</taxon>
        <taxon>Rhodobacterales</taxon>
        <taxon>Roseobacteraceae</taxon>
        <taxon>Celeribacter</taxon>
    </lineage>
</organism>
<dbReference type="EMBL" id="BAABDF010000007">
    <property type="protein sequence ID" value="GAA3872259.1"/>
    <property type="molecule type" value="Genomic_DNA"/>
</dbReference>
<dbReference type="InterPro" id="IPR001453">
    <property type="entry name" value="MoaB/Mog_dom"/>
</dbReference>
<comment type="catalytic activity">
    <reaction evidence="5">
        <text>adenylyl-molybdopterin + molybdate = Mo-molybdopterin + AMP + H(+)</text>
        <dbReference type="Rhea" id="RHEA:35047"/>
        <dbReference type="ChEBI" id="CHEBI:15378"/>
        <dbReference type="ChEBI" id="CHEBI:36264"/>
        <dbReference type="ChEBI" id="CHEBI:62727"/>
        <dbReference type="ChEBI" id="CHEBI:71302"/>
        <dbReference type="ChEBI" id="CHEBI:456215"/>
        <dbReference type="EC" id="2.10.1.1"/>
    </reaction>
</comment>
<dbReference type="InterPro" id="IPR036688">
    <property type="entry name" value="MoeA_C_domain_IV_sf"/>
</dbReference>
<dbReference type="InterPro" id="IPR005111">
    <property type="entry name" value="MoeA_C_domain_IV"/>
</dbReference>
<keyword evidence="6" id="KW-0460">Magnesium</keyword>
<dbReference type="SUPFAM" id="SSF63882">
    <property type="entry name" value="MoeA N-terminal region -like"/>
    <property type="match status" value="1"/>
</dbReference>
<comment type="similarity">
    <text evidence="3 6">Belongs to the MoeA family.</text>
</comment>
<dbReference type="SMART" id="SM00852">
    <property type="entry name" value="MoCF_biosynth"/>
    <property type="match status" value="1"/>
</dbReference>
<dbReference type="Pfam" id="PF03453">
    <property type="entry name" value="MoeA_N"/>
    <property type="match status" value="1"/>
</dbReference>
<dbReference type="Gene3D" id="3.90.105.10">
    <property type="entry name" value="Molybdopterin biosynthesis moea protein, domain 2"/>
    <property type="match status" value="1"/>
</dbReference>
<dbReference type="SUPFAM" id="SSF53218">
    <property type="entry name" value="Molybdenum cofactor biosynthesis proteins"/>
    <property type="match status" value="1"/>
</dbReference>
<evidence type="ECO:0000256" key="3">
    <source>
        <dbReference type="ARBA" id="ARBA00010763"/>
    </source>
</evidence>
<name>A0ABP7KBN8_9RHOB</name>
<evidence type="ECO:0000313" key="8">
    <source>
        <dbReference type="EMBL" id="GAA3872259.1"/>
    </source>
</evidence>
<dbReference type="PANTHER" id="PTHR10192">
    <property type="entry name" value="MOLYBDOPTERIN BIOSYNTHESIS PROTEIN"/>
    <property type="match status" value="1"/>
</dbReference>
<sequence>MISVEEALARVFDLCAPVGRETVPLRAAAGRVLATAVTARRDQPPFSASAMDGYAVRDADCGEGASFDVVGTSAAGHGYFDTVGAGEAVRIFTGAPVPAGADRVIIQEDVTRDGDRITLTEPLGAGTNIRASGGDFSAGDTFAPTRRLTPQDVTLLAAMNIAQVEVYCRPEVAIIATGDELVMPGEDPGPSQIIASNSFGLAAMVEAAGGIARMLPIAPDDPDGLRYVFSLAEGADMVVTIGGASVGDHDIVGKVAEELGLDRAFYKIAMRPGKPLMAGRLGEAVMLGLPGNPVSAMVTGQLFMLPALAVLSGLAAATAPTLTAVLTQDISENGPREHYMRARLSGNEIAPFERQDSSLMSILSDANALLKRPPFDRARKAGETVDYVPF</sequence>
<protein>
    <recommendedName>
        <fullName evidence="6">Molybdopterin molybdenumtransferase</fullName>
        <ecNumber evidence="6">2.10.1.1</ecNumber>
    </recommendedName>
</protein>
<keyword evidence="6" id="KW-0500">Molybdenum</keyword>
<gene>
    <name evidence="8" type="ORF">GCM10022404_22680</name>
</gene>
<evidence type="ECO:0000256" key="5">
    <source>
        <dbReference type="ARBA" id="ARBA00047317"/>
    </source>
</evidence>
<dbReference type="InterPro" id="IPR005110">
    <property type="entry name" value="MoeA_linker/N"/>
</dbReference>
<dbReference type="PANTHER" id="PTHR10192:SF5">
    <property type="entry name" value="GEPHYRIN"/>
    <property type="match status" value="1"/>
</dbReference>
<dbReference type="EC" id="2.10.1.1" evidence="6"/>
<dbReference type="Gene3D" id="3.40.980.10">
    <property type="entry name" value="MoaB/Mog-like domain"/>
    <property type="match status" value="1"/>
</dbReference>
<keyword evidence="6" id="KW-0808">Transferase</keyword>
<dbReference type="SUPFAM" id="SSF63867">
    <property type="entry name" value="MoeA C-terminal domain-like"/>
    <property type="match status" value="1"/>
</dbReference>
<dbReference type="Pfam" id="PF00994">
    <property type="entry name" value="MoCF_biosynth"/>
    <property type="match status" value="1"/>
</dbReference>
<accession>A0ABP7KBN8</accession>
<dbReference type="Proteomes" id="UP001399917">
    <property type="component" value="Unassembled WGS sequence"/>
</dbReference>
<reference evidence="9" key="1">
    <citation type="journal article" date="2019" name="Int. J. Syst. Evol. Microbiol.">
        <title>The Global Catalogue of Microorganisms (GCM) 10K type strain sequencing project: providing services to taxonomists for standard genome sequencing and annotation.</title>
        <authorList>
            <consortium name="The Broad Institute Genomics Platform"/>
            <consortium name="The Broad Institute Genome Sequencing Center for Infectious Disease"/>
            <person name="Wu L."/>
            <person name="Ma J."/>
        </authorList>
    </citation>
    <scope>NUCLEOTIDE SEQUENCE [LARGE SCALE GENOMIC DNA]</scope>
    <source>
        <strain evidence="9">JCM 17190</strain>
    </source>
</reference>
<dbReference type="InterPro" id="IPR038987">
    <property type="entry name" value="MoeA-like"/>
</dbReference>
<comment type="pathway">
    <text evidence="2 6">Cofactor biosynthesis; molybdopterin biosynthesis.</text>
</comment>
<evidence type="ECO:0000256" key="6">
    <source>
        <dbReference type="RuleBase" id="RU365090"/>
    </source>
</evidence>
<keyword evidence="4 6" id="KW-0501">Molybdenum cofactor biosynthesis</keyword>
<evidence type="ECO:0000256" key="4">
    <source>
        <dbReference type="ARBA" id="ARBA00023150"/>
    </source>
</evidence>
<dbReference type="NCBIfam" id="NF045515">
    <property type="entry name" value="Glp_gephyrin"/>
    <property type="match status" value="1"/>
</dbReference>
<dbReference type="Pfam" id="PF03454">
    <property type="entry name" value="MoeA_C"/>
    <property type="match status" value="1"/>
</dbReference>
<dbReference type="Gene3D" id="2.170.190.11">
    <property type="entry name" value="Molybdopterin biosynthesis moea protein, domain 3"/>
    <property type="match status" value="1"/>
</dbReference>
<dbReference type="InterPro" id="IPR036425">
    <property type="entry name" value="MoaB/Mog-like_dom_sf"/>
</dbReference>
<comment type="caution">
    <text evidence="8">The sequence shown here is derived from an EMBL/GenBank/DDBJ whole genome shotgun (WGS) entry which is preliminary data.</text>
</comment>
<comment type="cofactor">
    <cofactor evidence="6">
        <name>Mg(2+)</name>
        <dbReference type="ChEBI" id="CHEBI:18420"/>
    </cofactor>
</comment>